<dbReference type="SMART" id="SM00342">
    <property type="entry name" value="HTH_ARAC"/>
    <property type="match status" value="1"/>
</dbReference>
<dbReference type="SUPFAM" id="SSF51215">
    <property type="entry name" value="Regulatory protein AraC"/>
    <property type="match status" value="1"/>
</dbReference>
<accession>A0ABS9KMW0</accession>
<dbReference type="EMBL" id="JAKLTR010000002">
    <property type="protein sequence ID" value="MCG2613646.1"/>
    <property type="molecule type" value="Genomic_DNA"/>
</dbReference>
<dbReference type="InterPro" id="IPR037923">
    <property type="entry name" value="HTH-like"/>
</dbReference>
<dbReference type="PANTHER" id="PTHR43280">
    <property type="entry name" value="ARAC-FAMILY TRANSCRIPTIONAL REGULATOR"/>
    <property type="match status" value="1"/>
</dbReference>
<evidence type="ECO:0000313" key="5">
    <source>
        <dbReference type="EMBL" id="MCG2613646.1"/>
    </source>
</evidence>
<evidence type="ECO:0000256" key="2">
    <source>
        <dbReference type="ARBA" id="ARBA00023125"/>
    </source>
</evidence>
<organism evidence="5 6">
    <name type="scientific">Terrimonas ginsenosidimutans</name>
    <dbReference type="NCBI Taxonomy" id="2908004"/>
    <lineage>
        <taxon>Bacteria</taxon>
        <taxon>Pseudomonadati</taxon>
        <taxon>Bacteroidota</taxon>
        <taxon>Chitinophagia</taxon>
        <taxon>Chitinophagales</taxon>
        <taxon>Chitinophagaceae</taxon>
        <taxon>Terrimonas</taxon>
    </lineage>
</organism>
<dbReference type="Gene3D" id="1.10.10.60">
    <property type="entry name" value="Homeodomain-like"/>
    <property type="match status" value="1"/>
</dbReference>
<dbReference type="Proteomes" id="UP001165367">
    <property type="component" value="Unassembled WGS sequence"/>
</dbReference>
<evidence type="ECO:0000256" key="3">
    <source>
        <dbReference type="ARBA" id="ARBA00023163"/>
    </source>
</evidence>
<keyword evidence="2" id="KW-0238">DNA-binding</keyword>
<evidence type="ECO:0000259" key="4">
    <source>
        <dbReference type="PROSITE" id="PS01124"/>
    </source>
</evidence>
<dbReference type="InterPro" id="IPR018060">
    <property type="entry name" value="HTH_AraC"/>
</dbReference>
<keyword evidence="3" id="KW-0804">Transcription</keyword>
<reference evidence="5" key="1">
    <citation type="submission" date="2022-01" db="EMBL/GenBank/DDBJ databases">
        <authorList>
            <person name="Jo J.-H."/>
            <person name="Im W.-T."/>
        </authorList>
    </citation>
    <scope>NUCLEOTIDE SEQUENCE</scope>
    <source>
        <strain evidence="5">NA20</strain>
    </source>
</reference>
<gene>
    <name evidence="5" type="ORF">LZZ85_05110</name>
</gene>
<name>A0ABS9KMW0_9BACT</name>
<keyword evidence="1" id="KW-0805">Transcription regulation</keyword>
<dbReference type="SUPFAM" id="SSF46689">
    <property type="entry name" value="Homeodomain-like"/>
    <property type="match status" value="1"/>
</dbReference>
<feature type="domain" description="HTH araC/xylS-type" evidence="4">
    <location>
        <begin position="206"/>
        <end position="304"/>
    </location>
</feature>
<dbReference type="RefSeq" id="WP_237869177.1">
    <property type="nucleotide sequence ID" value="NZ_JAKLTR010000002.1"/>
</dbReference>
<dbReference type="Pfam" id="PF12833">
    <property type="entry name" value="HTH_18"/>
    <property type="match status" value="1"/>
</dbReference>
<sequence>MPEVSNTTIKHLKLGDLLEMTGQSPQHSGLHVFSKTPKKKEHGGHHIDYPFRVDAFFIIIVTDSSLHIKLNLTDYHLQKNDVLVVGPNTVRQFIDAGEGCCLTGIMFTPDFLMQAGISKKYYGAFDFFAASGSPFMRMEEAEADELLELISILHKKNHEGSAIGGEYQEEVVKHHFLAFMFELASLYRKSHAQEKIRLTRKEELMKRFLKLLPEHARQQRGLQFYADHLYVTPKYLSQTVKELSGKTAGAFIDELVMVEAKVLLGDLSLSVAQVADQLFFSDQFFFSKFFKNHAGITPTGYRKTF</sequence>
<comment type="caution">
    <text evidence="5">The sequence shown here is derived from an EMBL/GenBank/DDBJ whole genome shotgun (WGS) entry which is preliminary data.</text>
</comment>
<dbReference type="InterPro" id="IPR009057">
    <property type="entry name" value="Homeodomain-like_sf"/>
</dbReference>
<evidence type="ECO:0000313" key="6">
    <source>
        <dbReference type="Proteomes" id="UP001165367"/>
    </source>
</evidence>
<dbReference type="PROSITE" id="PS01124">
    <property type="entry name" value="HTH_ARAC_FAMILY_2"/>
    <property type="match status" value="1"/>
</dbReference>
<protein>
    <submittedName>
        <fullName evidence="5">AraC family transcriptional regulator</fullName>
    </submittedName>
</protein>
<proteinExistence type="predicted"/>
<evidence type="ECO:0000256" key="1">
    <source>
        <dbReference type="ARBA" id="ARBA00023015"/>
    </source>
</evidence>
<keyword evidence="6" id="KW-1185">Reference proteome</keyword>
<dbReference type="PANTHER" id="PTHR43280:SF32">
    <property type="entry name" value="TRANSCRIPTIONAL REGULATORY PROTEIN"/>
    <property type="match status" value="1"/>
</dbReference>